<evidence type="ECO:0000313" key="7">
    <source>
        <dbReference type="Proteomes" id="UP000076532"/>
    </source>
</evidence>
<evidence type="ECO:0000256" key="4">
    <source>
        <dbReference type="ARBA" id="ARBA00023136"/>
    </source>
</evidence>
<gene>
    <name evidence="6" type="ORF">FIBSPDRAFT_1051795</name>
</gene>
<name>A0A165YF94_9AGAM</name>
<dbReference type="PANTHER" id="PTHR23112:SF37">
    <property type="entry name" value="G PROTEIN-COUPLED RECEPTOR GPR1"/>
    <property type="match status" value="1"/>
</dbReference>
<evidence type="ECO:0000256" key="3">
    <source>
        <dbReference type="ARBA" id="ARBA00022989"/>
    </source>
</evidence>
<feature type="transmembrane region" description="Helical" evidence="5">
    <location>
        <begin position="196"/>
        <end position="215"/>
    </location>
</feature>
<reference evidence="6 7" key="1">
    <citation type="journal article" date="2016" name="Mol. Biol. Evol.">
        <title>Comparative Genomics of Early-Diverging Mushroom-Forming Fungi Provides Insights into the Origins of Lignocellulose Decay Capabilities.</title>
        <authorList>
            <person name="Nagy L.G."/>
            <person name="Riley R."/>
            <person name="Tritt A."/>
            <person name="Adam C."/>
            <person name="Daum C."/>
            <person name="Floudas D."/>
            <person name="Sun H."/>
            <person name="Yadav J.S."/>
            <person name="Pangilinan J."/>
            <person name="Larsson K.H."/>
            <person name="Matsuura K."/>
            <person name="Barry K."/>
            <person name="Labutti K."/>
            <person name="Kuo R."/>
            <person name="Ohm R.A."/>
            <person name="Bhattacharya S.S."/>
            <person name="Shirouzu T."/>
            <person name="Yoshinaga Y."/>
            <person name="Martin F.M."/>
            <person name="Grigoriev I.V."/>
            <person name="Hibbett D.S."/>
        </authorList>
    </citation>
    <scope>NUCLEOTIDE SEQUENCE [LARGE SCALE GENOMIC DNA]</scope>
    <source>
        <strain evidence="6 7">CBS 109695</strain>
    </source>
</reference>
<dbReference type="Gene3D" id="1.20.1070.10">
    <property type="entry name" value="Rhodopsin 7-helix transmembrane proteins"/>
    <property type="match status" value="1"/>
</dbReference>
<comment type="subcellular location">
    <subcellularLocation>
        <location evidence="1">Membrane</location>
        <topology evidence="1">Multi-pass membrane protein</topology>
    </subcellularLocation>
</comment>
<dbReference type="Proteomes" id="UP000076532">
    <property type="component" value="Unassembled WGS sequence"/>
</dbReference>
<evidence type="ECO:0008006" key="8">
    <source>
        <dbReference type="Google" id="ProtNLM"/>
    </source>
</evidence>
<feature type="transmembrane region" description="Helical" evidence="5">
    <location>
        <begin position="65"/>
        <end position="87"/>
    </location>
</feature>
<proteinExistence type="predicted"/>
<evidence type="ECO:0000256" key="5">
    <source>
        <dbReference type="SAM" id="Phobius"/>
    </source>
</evidence>
<feature type="transmembrane region" description="Helical" evidence="5">
    <location>
        <begin position="107"/>
        <end position="127"/>
    </location>
</feature>
<protein>
    <recommendedName>
        <fullName evidence="8">Glucose receptor Git3 N-terminal domain-containing protein</fullName>
    </recommendedName>
</protein>
<dbReference type="AlphaFoldDB" id="A0A165YF94"/>
<dbReference type="GO" id="GO:0004930">
    <property type="term" value="F:G protein-coupled receptor activity"/>
    <property type="evidence" value="ECO:0007669"/>
    <property type="project" value="TreeGrafter"/>
</dbReference>
<organism evidence="6 7">
    <name type="scientific">Athelia psychrophila</name>
    <dbReference type="NCBI Taxonomy" id="1759441"/>
    <lineage>
        <taxon>Eukaryota</taxon>
        <taxon>Fungi</taxon>
        <taxon>Dikarya</taxon>
        <taxon>Basidiomycota</taxon>
        <taxon>Agaricomycotina</taxon>
        <taxon>Agaricomycetes</taxon>
        <taxon>Agaricomycetidae</taxon>
        <taxon>Atheliales</taxon>
        <taxon>Atheliaceae</taxon>
        <taxon>Athelia</taxon>
    </lineage>
</organism>
<keyword evidence="2 5" id="KW-0812">Transmembrane</keyword>
<feature type="transmembrane region" description="Helical" evidence="5">
    <location>
        <begin position="134"/>
        <end position="155"/>
    </location>
</feature>
<sequence>MANVTAVSIINSTNTARHLELDEAIGPMLLAESALISLIAVLAVFVLLIRNAFRNGYVIKRPADLYMISLFAFNLIMAVGRVFDIGGCIMVELKRAFTARPKQFGELGSSLATLAIAIHIFVVVIWGKLGDNFIIAYCIVAFDWLFVVLFVALSISHVDVSSGSIKQHGYYETPDPFWCWINPAHEAEQIAGEYGWLWLTMLVSLITYTLIFLWARGNLTVSSTRWWDIRVHHAFGGSNGYQWQQGPICADDRVSKASPLPVSDLTLSSSSYPIVFTVLVLPLSIVRFKYFGKAAATVPPAATFVVQCLYSLSGALNVTLFLTTRSGLLLPKPTPAISTALLHSGAESDAENGLGQLRGSVAIEGGSLSLRHPHSTYMRSVERGERPIALTALPGATDEPEDW</sequence>
<feature type="transmembrane region" description="Helical" evidence="5">
    <location>
        <begin position="34"/>
        <end position="53"/>
    </location>
</feature>
<evidence type="ECO:0000313" key="6">
    <source>
        <dbReference type="EMBL" id="KZP09496.1"/>
    </source>
</evidence>
<dbReference type="PANTHER" id="PTHR23112">
    <property type="entry name" value="G PROTEIN-COUPLED RECEPTOR 157-RELATED"/>
    <property type="match status" value="1"/>
</dbReference>
<dbReference type="GO" id="GO:0005886">
    <property type="term" value="C:plasma membrane"/>
    <property type="evidence" value="ECO:0007669"/>
    <property type="project" value="TreeGrafter"/>
</dbReference>
<dbReference type="OrthoDB" id="100006at2759"/>
<dbReference type="EMBL" id="KV417698">
    <property type="protein sequence ID" value="KZP09496.1"/>
    <property type="molecule type" value="Genomic_DNA"/>
</dbReference>
<evidence type="ECO:0000256" key="2">
    <source>
        <dbReference type="ARBA" id="ARBA00022692"/>
    </source>
</evidence>
<keyword evidence="4 5" id="KW-0472">Membrane</keyword>
<dbReference type="GO" id="GO:0007189">
    <property type="term" value="P:adenylate cyclase-activating G protein-coupled receptor signaling pathway"/>
    <property type="evidence" value="ECO:0007669"/>
    <property type="project" value="TreeGrafter"/>
</dbReference>
<keyword evidence="3 5" id="KW-1133">Transmembrane helix</keyword>
<evidence type="ECO:0000256" key="1">
    <source>
        <dbReference type="ARBA" id="ARBA00004141"/>
    </source>
</evidence>
<dbReference type="STRING" id="436010.A0A165YF94"/>
<accession>A0A165YF94</accession>
<keyword evidence="7" id="KW-1185">Reference proteome</keyword>